<dbReference type="Pfam" id="PF01546">
    <property type="entry name" value="Peptidase_M20"/>
    <property type="match status" value="1"/>
</dbReference>
<dbReference type="AlphaFoldDB" id="A0A381XZQ1"/>
<dbReference type="InterPro" id="IPR017439">
    <property type="entry name" value="Amidohydrolase"/>
</dbReference>
<name>A0A381XZQ1_9ZZZZ</name>
<accession>A0A381XZQ1</accession>
<dbReference type="PANTHER" id="PTHR11014">
    <property type="entry name" value="PEPTIDASE M20 FAMILY MEMBER"/>
    <property type="match status" value="1"/>
</dbReference>
<dbReference type="EMBL" id="UINC01016962">
    <property type="protein sequence ID" value="SVA70218.1"/>
    <property type="molecule type" value="Genomic_DNA"/>
</dbReference>
<dbReference type="Gene3D" id="3.30.70.360">
    <property type="match status" value="1"/>
</dbReference>
<feature type="non-terminal residue" evidence="1">
    <location>
        <position position="196"/>
    </location>
</feature>
<evidence type="ECO:0000313" key="1">
    <source>
        <dbReference type="EMBL" id="SVA70218.1"/>
    </source>
</evidence>
<proteinExistence type="predicted"/>
<dbReference type="InterPro" id="IPR002933">
    <property type="entry name" value="Peptidase_M20"/>
</dbReference>
<dbReference type="Gene3D" id="3.40.630.10">
    <property type="entry name" value="Zn peptidases"/>
    <property type="match status" value="1"/>
</dbReference>
<evidence type="ECO:0008006" key="2">
    <source>
        <dbReference type="Google" id="ProtNLM"/>
    </source>
</evidence>
<dbReference type="SUPFAM" id="SSF53187">
    <property type="entry name" value="Zn-dependent exopeptidases"/>
    <property type="match status" value="1"/>
</dbReference>
<organism evidence="1">
    <name type="scientific">marine metagenome</name>
    <dbReference type="NCBI Taxonomy" id="408172"/>
    <lineage>
        <taxon>unclassified sequences</taxon>
        <taxon>metagenomes</taxon>
        <taxon>ecological metagenomes</taxon>
    </lineage>
</organism>
<reference evidence="1" key="1">
    <citation type="submission" date="2018-05" db="EMBL/GenBank/DDBJ databases">
        <authorList>
            <person name="Lanie J.A."/>
            <person name="Ng W.-L."/>
            <person name="Kazmierczak K.M."/>
            <person name="Andrzejewski T.M."/>
            <person name="Davidsen T.M."/>
            <person name="Wayne K.J."/>
            <person name="Tettelin H."/>
            <person name="Glass J.I."/>
            <person name="Rusch D."/>
            <person name="Podicherti R."/>
            <person name="Tsui H.-C.T."/>
            <person name="Winkler M.E."/>
        </authorList>
    </citation>
    <scope>NUCLEOTIDE SEQUENCE</scope>
</reference>
<dbReference type="PANTHER" id="PTHR11014:SF63">
    <property type="entry name" value="METALLOPEPTIDASE, PUTATIVE (AFU_ORTHOLOGUE AFUA_6G09600)-RELATED"/>
    <property type="match status" value="1"/>
</dbReference>
<sequence>MKTQNLHNQLVDWRQDLHMNPQISFEEVYASNKVATLLKEFGLEVHQGIAKTGVVGVLKKGSSTKSIGIRADMDALPINEINTFSYKSKIENRMHACGHDGHTTMLLGAAKYLAESGNFDGTAYFIFQPDEENCFGAKTMIEEGLFTNFLIDEVYAMHNIPNMEIGTFATRKGTITASENLFEITIEAKGGHAALP</sequence>
<protein>
    <recommendedName>
        <fullName evidence="2">Peptidase M20 dimerisation domain-containing protein</fullName>
    </recommendedName>
</protein>
<gene>
    <name evidence="1" type="ORF">METZ01_LOCUS123072</name>
</gene>
<dbReference type="NCBIfam" id="TIGR01891">
    <property type="entry name" value="amidohydrolases"/>
    <property type="match status" value="1"/>
</dbReference>
<dbReference type="GO" id="GO:0016787">
    <property type="term" value="F:hydrolase activity"/>
    <property type="evidence" value="ECO:0007669"/>
    <property type="project" value="InterPro"/>
</dbReference>